<name>A0A369JJL7_HYPMA</name>
<dbReference type="OrthoDB" id="3034681at2759"/>
<organism evidence="1 2">
    <name type="scientific">Hypsizygus marmoreus</name>
    <name type="common">White beech mushroom</name>
    <name type="synonym">Agaricus marmoreus</name>
    <dbReference type="NCBI Taxonomy" id="39966"/>
    <lineage>
        <taxon>Eukaryota</taxon>
        <taxon>Fungi</taxon>
        <taxon>Dikarya</taxon>
        <taxon>Basidiomycota</taxon>
        <taxon>Agaricomycotina</taxon>
        <taxon>Agaricomycetes</taxon>
        <taxon>Agaricomycetidae</taxon>
        <taxon>Agaricales</taxon>
        <taxon>Tricholomatineae</taxon>
        <taxon>Lyophyllaceae</taxon>
        <taxon>Hypsizygus</taxon>
    </lineage>
</organism>
<reference evidence="1" key="1">
    <citation type="submission" date="2018-04" db="EMBL/GenBank/DDBJ databases">
        <title>Whole genome sequencing of Hypsizygus marmoreus.</title>
        <authorList>
            <person name="Choi I.-G."/>
            <person name="Min B."/>
            <person name="Kim J.-G."/>
            <person name="Kim S."/>
            <person name="Oh Y.-L."/>
            <person name="Kong W.-S."/>
            <person name="Park H."/>
            <person name="Jeong J."/>
            <person name="Song E.-S."/>
        </authorList>
    </citation>
    <scope>NUCLEOTIDE SEQUENCE [LARGE SCALE GENOMIC DNA]</scope>
    <source>
        <strain evidence="1">51987-8</strain>
    </source>
</reference>
<comment type="caution">
    <text evidence="1">The sequence shown here is derived from an EMBL/GenBank/DDBJ whole genome shotgun (WGS) entry which is preliminary data.</text>
</comment>
<gene>
    <name evidence="1" type="ORF">Hypma_012754</name>
</gene>
<evidence type="ECO:0000313" key="1">
    <source>
        <dbReference type="EMBL" id="RDB19903.1"/>
    </source>
</evidence>
<dbReference type="InterPro" id="IPR032675">
    <property type="entry name" value="LRR_dom_sf"/>
</dbReference>
<dbReference type="SUPFAM" id="SSF52047">
    <property type="entry name" value="RNI-like"/>
    <property type="match status" value="1"/>
</dbReference>
<keyword evidence="2" id="KW-1185">Reference proteome</keyword>
<dbReference type="Gene3D" id="3.80.10.10">
    <property type="entry name" value="Ribonuclease Inhibitor"/>
    <property type="match status" value="1"/>
</dbReference>
<accession>A0A369JJL7</accession>
<dbReference type="Proteomes" id="UP000076154">
    <property type="component" value="Unassembled WGS sequence"/>
</dbReference>
<dbReference type="InParanoid" id="A0A369JJL7"/>
<evidence type="ECO:0008006" key="3">
    <source>
        <dbReference type="Google" id="ProtNLM"/>
    </source>
</evidence>
<protein>
    <recommendedName>
        <fullName evidence="3">F-box domain-containing protein</fullName>
    </recommendedName>
</protein>
<dbReference type="AlphaFoldDB" id="A0A369JJL7"/>
<proteinExistence type="predicted"/>
<sequence length="520" mass="57181">MPPTMDLLPQIAISSNRAILSLAFPNAFSQGTTDSGPPASVEASAIASFLSSSLQRISIYLGPDLCALDDFALSSALQGIASRCPSLKSVSVTSYAETWTPNRASLVQGLIPPSIIQCTIRVVDPEGNSDASRTHRVRHSQVIQTFRASLPLGRIGEPSMAATLCGIQDLNELILLPPDSRASYLQDADKILAALTRELPSSRNLRKLSLPLDMASDLHPLLYIVSALPRCDDLEFSPPSIHTPSLFPIVAALNHGFDGFDHLRRVCLPAEALCDLLGQSLGALQGLQELKIVVMSSPISNDLSSPSVGQFRQLHTLEVIGSFSDLEKAIRAFVRRGENVLKRVYINAKCLSHRIEMSNAIEAMQRRCPGIRELGIRIDNVHPMERMDWVDLSQLHKLQLKDFVIQHPRPLTITDNDVRRLLTAWPRARYVSLNPLPSLGSWTTPSGTKPASATLNALIQVAERGEVLRHFGIHLNWRIPHALYQSHRPLPSLRRLDLGSSGCDKRTVALIKQLFPNARL</sequence>
<evidence type="ECO:0000313" key="2">
    <source>
        <dbReference type="Proteomes" id="UP000076154"/>
    </source>
</evidence>
<dbReference type="EMBL" id="LUEZ02000071">
    <property type="protein sequence ID" value="RDB19903.1"/>
    <property type="molecule type" value="Genomic_DNA"/>
</dbReference>